<reference evidence="4 5" key="1">
    <citation type="submission" date="2020-05" db="EMBL/GenBank/DDBJ databases">
        <title>Identification and distribution of gene clusters putatively required for synthesis of sphingolipid metabolism inhibitors in phylogenetically diverse species of the filamentous fungus Fusarium.</title>
        <authorList>
            <person name="Kim H.-S."/>
            <person name="Busman M."/>
            <person name="Brown D.W."/>
            <person name="Divon H."/>
            <person name="Uhlig S."/>
            <person name="Proctor R.H."/>
        </authorList>
    </citation>
    <scope>NUCLEOTIDE SEQUENCE [LARGE SCALE GENOMIC DNA]</scope>
    <source>
        <strain evidence="4 5">NRRL 25196</strain>
    </source>
</reference>
<dbReference type="InterPro" id="IPR013087">
    <property type="entry name" value="Znf_C2H2_type"/>
</dbReference>
<keyword evidence="1" id="KW-0863">Zinc-finger</keyword>
<dbReference type="PROSITE" id="PS00028">
    <property type="entry name" value="ZINC_FINGER_C2H2_1"/>
    <property type="match status" value="1"/>
</dbReference>
<evidence type="ECO:0000256" key="1">
    <source>
        <dbReference type="PROSITE-ProRule" id="PRU00042"/>
    </source>
</evidence>
<evidence type="ECO:0000313" key="5">
    <source>
        <dbReference type="Proteomes" id="UP000574317"/>
    </source>
</evidence>
<dbReference type="Gene3D" id="3.30.160.60">
    <property type="entry name" value="Classic Zinc Finger"/>
    <property type="match status" value="1"/>
</dbReference>
<feature type="domain" description="C2H2-type" evidence="3">
    <location>
        <begin position="111"/>
        <end position="138"/>
    </location>
</feature>
<organism evidence="4 5">
    <name type="scientific">Fusarium napiforme</name>
    <dbReference type="NCBI Taxonomy" id="42672"/>
    <lineage>
        <taxon>Eukaryota</taxon>
        <taxon>Fungi</taxon>
        <taxon>Dikarya</taxon>
        <taxon>Ascomycota</taxon>
        <taxon>Pezizomycotina</taxon>
        <taxon>Sordariomycetes</taxon>
        <taxon>Hypocreomycetidae</taxon>
        <taxon>Hypocreales</taxon>
        <taxon>Nectriaceae</taxon>
        <taxon>Fusarium</taxon>
        <taxon>Fusarium fujikuroi species complex</taxon>
    </lineage>
</organism>
<dbReference type="AlphaFoldDB" id="A0A8H5II72"/>
<proteinExistence type="predicted"/>
<comment type="caution">
    <text evidence="4">The sequence shown here is derived from an EMBL/GenBank/DDBJ whole genome shotgun (WGS) entry which is preliminary data.</text>
</comment>
<dbReference type="SMART" id="SM00355">
    <property type="entry name" value="ZnF_C2H2"/>
    <property type="match status" value="4"/>
</dbReference>
<dbReference type="Proteomes" id="UP000574317">
    <property type="component" value="Unassembled WGS sequence"/>
</dbReference>
<feature type="domain" description="C2H2-type" evidence="3">
    <location>
        <begin position="78"/>
        <end position="111"/>
    </location>
</feature>
<dbReference type="EMBL" id="JAAOAO010000541">
    <property type="protein sequence ID" value="KAF5537319.1"/>
    <property type="molecule type" value="Genomic_DNA"/>
</dbReference>
<evidence type="ECO:0000259" key="3">
    <source>
        <dbReference type="PROSITE" id="PS50157"/>
    </source>
</evidence>
<keyword evidence="1" id="KW-0479">Metal-binding</keyword>
<evidence type="ECO:0000313" key="4">
    <source>
        <dbReference type="EMBL" id="KAF5537319.1"/>
    </source>
</evidence>
<protein>
    <submittedName>
        <fullName evidence="4">Zinc finger protein</fullName>
    </submittedName>
</protein>
<keyword evidence="1" id="KW-0862">Zinc</keyword>
<feature type="region of interest" description="Disordered" evidence="2">
    <location>
        <begin position="1"/>
        <end position="23"/>
    </location>
</feature>
<feature type="compositionally biased region" description="Basic and acidic residues" evidence="2">
    <location>
        <begin position="584"/>
        <end position="594"/>
    </location>
</feature>
<dbReference type="GO" id="GO:0003676">
    <property type="term" value="F:nucleic acid binding"/>
    <property type="evidence" value="ECO:0007669"/>
    <property type="project" value="InterPro"/>
</dbReference>
<dbReference type="GO" id="GO:0008270">
    <property type="term" value="F:zinc ion binding"/>
    <property type="evidence" value="ECO:0007669"/>
    <property type="project" value="UniProtKB-KW"/>
</dbReference>
<feature type="domain" description="C2H2-type" evidence="3">
    <location>
        <begin position="40"/>
        <end position="75"/>
    </location>
</feature>
<name>A0A8H5II72_9HYPO</name>
<dbReference type="PROSITE" id="PS50157">
    <property type="entry name" value="ZINC_FINGER_C2H2_2"/>
    <property type="match status" value="3"/>
</dbReference>
<accession>A0A8H5II72</accession>
<dbReference type="InterPro" id="IPR036397">
    <property type="entry name" value="RNaseH_sf"/>
</dbReference>
<keyword evidence="5" id="KW-1185">Reference proteome</keyword>
<sequence length="611" mass="71069">MSTNASTAMPPTSTLQASSITREPSTPTFHLSALIATERYFCAYKDDPDVRCDRSFSRLTGARTHAQVEHEGKEKEEFPCPGAVDYECEKTFTLKSNATKHYLSSHIRPEHECEHCDVKSTSIEYMRKHQKVHTHKFACPRPLCQHRFKTSDEALRHAGDPSHRQTVKQYLYLKKHWKTHVKKRHVSSKVEPTYTPAEARPFRRLALFNQIYTYAGESLLNKDDEDSDTLVAEESHLDEDLETQDLDLPNEGDLEALEIDNDKLFTKSHRSIIMSENADWWESWLTLSSRCIKCQTIHKIKRKVKDMEDMLGKKKTTNFAPLKKMLDVSIQEQWSTPEDYKSRVQNRVQEIKEGSRAGTDLVILDDEYSMFYQREPRLLEFSMIERVSGRVIIDTLVKHTSCRESRPRSKIKELRHLRMLSEKYERCINARSGRLQKLDVHEIAARLKQSGISPDTIVLMWHCGRTDLQLLRKFLEDAGYTDILPPDENCIPLIPLFRTNLSYKRFPQKFSLALEVLFPVLYPGSGLRGRNHRAIIDCHQTRYVCEALDEFSRPVAERGVLWRPEKFEKVSQKAIRDYYPPESDGQKKDSEKRATPARVQGTKEKRPQKRL</sequence>
<feature type="region of interest" description="Disordered" evidence="2">
    <location>
        <begin position="577"/>
        <end position="611"/>
    </location>
</feature>
<evidence type="ECO:0000256" key="2">
    <source>
        <dbReference type="SAM" id="MobiDB-lite"/>
    </source>
</evidence>
<gene>
    <name evidence="4" type="ORF">FNAPI_11448</name>
</gene>
<dbReference type="Gene3D" id="3.30.420.10">
    <property type="entry name" value="Ribonuclease H-like superfamily/Ribonuclease H"/>
    <property type="match status" value="1"/>
</dbReference>